<dbReference type="Gene3D" id="3.40.1190.20">
    <property type="match status" value="1"/>
</dbReference>
<dbReference type="InterPro" id="IPR052700">
    <property type="entry name" value="Carb_kinase_PfkB-like"/>
</dbReference>
<evidence type="ECO:0000259" key="6">
    <source>
        <dbReference type="Pfam" id="PF00294"/>
    </source>
</evidence>
<dbReference type="AlphaFoldDB" id="A0A506ULK9"/>
<proteinExistence type="inferred from homology"/>
<evidence type="ECO:0000256" key="4">
    <source>
        <dbReference type="RuleBase" id="RU003704"/>
    </source>
</evidence>
<dbReference type="PANTHER" id="PTHR43320:SF3">
    <property type="entry name" value="CARBOHYDRATE KINASE PFKB DOMAIN-CONTAINING PROTEIN"/>
    <property type="match status" value="1"/>
</dbReference>
<evidence type="ECO:0000313" key="7">
    <source>
        <dbReference type="EMBL" id="TPW34247.1"/>
    </source>
</evidence>
<evidence type="ECO:0000256" key="3">
    <source>
        <dbReference type="ARBA" id="ARBA00022777"/>
    </source>
</evidence>
<feature type="compositionally biased region" description="Low complexity" evidence="5">
    <location>
        <begin position="9"/>
        <end position="23"/>
    </location>
</feature>
<sequence length="355" mass="37301">MTQPPLQSTPAPAHATPAAGAARRAGEAGERGQALDLLCIGNAIVDMLVQATPELLAEFGATPGSMTLIDTPTMERLQKKVRVDRVAGGGSAANTAVVAARMGLSTGFLGTVADDAAGSDFARDLQAQKVTYPSRDTARTTSVPTARCLILVTPEGERTMFTYLGACVDFTPEDVLPATVAAARVTYLEGYLFDLPQSQAAFHRAAELAHAAGRQVALTLSDTFCIQRHREAFRELVRNSVDLLFANEEELKALYETDSLEDALARVARDAGVTAVTRGEKGAVVVKGTERHDVPTQSVRAVDTTGAGDAFAAGFLAGWARDRSLADCADLGNKAAGAGILQMGARPGDDFLLRV</sequence>
<dbReference type="Pfam" id="PF00294">
    <property type="entry name" value="PfkB"/>
    <property type="match status" value="1"/>
</dbReference>
<feature type="region of interest" description="Disordered" evidence="5">
    <location>
        <begin position="1"/>
        <end position="27"/>
    </location>
</feature>
<keyword evidence="2 4" id="KW-0808">Transferase</keyword>
<dbReference type="SUPFAM" id="SSF53613">
    <property type="entry name" value="Ribokinase-like"/>
    <property type="match status" value="1"/>
</dbReference>
<dbReference type="Proteomes" id="UP000315037">
    <property type="component" value="Unassembled WGS sequence"/>
</dbReference>
<dbReference type="PROSITE" id="PS00584">
    <property type="entry name" value="PFKB_KINASES_2"/>
    <property type="match status" value="1"/>
</dbReference>
<keyword evidence="8" id="KW-1185">Reference proteome</keyword>
<organism evidence="7 8">
    <name type="scientific">Oecophyllibacter saccharovorans</name>
    <dbReference type="NCBI Taxonomy" id="2558360"/>
    <lineage>
        <taxon>Bacteria</taxon>
        <taxon>Pseudomonadati</taxon>
        <taxon>Pseudomonadota</taxon>
        <taxon>Alphaproteobacteria</taxon>
        <taxon>Acetobacterales</taxon>
        <taxon>Acetobacteraceae</taxon>
        <taxon>Oecophyllibacter</taxon>
    </lineage>
</organism>
<feature type="domain" description="Carbohydrate kinase PfkB" evidence="6">
    <location>
        <begin position="85"/>
        <end position="346"/>
    </location>
</feature>
<comment type="similarity">
    <text evidence="1 4">Belongs to the carbohydrate kinase PfkB family.</text>
</comment>
<dbReference type="CDD" id="cd01168">
    <property type="entry name" value="adenosine_kinase"/>
    <property type="match status" value="1"/>
</dbReference>
<dbReference type="PANTHER" id="PTHR43320">
    <property type="entry name" value="SUGAR KINASE"/>
    <property type="match status" value="1"/>
</dbReference>
<dbReference type="EMBL" id="SORZ01000002">
    <property type="protein sequence ID" value="TPW34247.1"/>
    <property type="molecule type" value="Genomic_DNA"/>
</dbReference>
<dbReference type="InterPro" id="IPR029056">
    <property type="entry name" value="Ribokinase-like"/>
</dbReference>
<evidence type="ECO:0000256" key="2">
    <source>
        <dbReference type="ARBA" id="ARBA00022679"/>
    </source>
</evidence>
<dbReference type="InterPro" id="IPR002139">
    <property type="entry name" value="Ribo/fructo_kinase"/>
</dbReference>
<evidence type="ECO:0000313" key="8">
    <source>
        <dbReference type="Proteomes" id="UP000315037"/>
    </source>
</evidence>
<dbReference type="InterPro" id="IPR011611">
    <property type="entry name" value="PfkB_dom"/>
</dbReference>
<evidence type="ECO:0000256" key="5">
    <source>
        <dbReference type="SAM" id="MobiDB-lite"/>
    </source>
</evidence>
<gene>
    <name evidence="7" type="ORF">E3202_06990</name>
</gene>
<protein>
    <submittedName>
        <fullName evidence="7">Adenosine kinase</fullName>
    </submittedName>
</protein>
<accession>A0A506ULK9</accession>
<keyword evidence="3 4" id="KW-0418">Kinase</keyword>
<dbReference type="InterPro" id="IPR002173">
    <property type="entry name" value="Carboh/pur_kinase_PfkB_CS"/>
</dbReference>
<reference evidence="7 8" key="1">
    <citation type="submission" date="2019-03" db="EMBL/GenBank/DDBJ databases">
        <title>The complete genome sequence of Neokomagataea sp. Jb2 NBRC113641.</title>
        <authorList>
            <person name="Chua K.-O."/>
            <person name="Chan K.-G."/>
            <person name="See-Too W.-S."/>
        </authorList>
    </citation>
    <scope>NUCLEOTIDE SEQUENCE [LARGE SCALE GENOMIC DNA]</scope>
    <source>
        <strain evidence="7 8">Jb2</strain>
    </source>
</reference>
<name>A0A506ULK9_9PROT</name>
<dbReference type="GO" id="GO:0016301">
    <property type="term" value="F:kinase activity"/>
    <property type="evidence" value="ECO:0007669"/>
    <property type="project" value="UniProtKB-KW"/>
</dbReference>
<dbReference type="PRINTS" id="PR00990">
    <property type="entry name" value="RIBOKINASE"/>
</dbReference>
<evidence type="ECO:0000256" key="1">
    <source>
        <dbReference type="ARBA" id="ARBA00010688"/>
    </source>
</evidence>
<comment type="caution">
    <text evidence="7">The sequence shown here is derived from an EMBL/GenBank/DDBJ whole genome shotgun (WGS) entry which is preliminary data.</text>
</comment>